<evidence type="ECO:0000313" key="2">
    <source>
        <dbReference type="Proteomes" id="UP001272097"/>
    </source>
</evidence>
<protein>
    <submittedName>
        <fullName evidence="1">Uncharacterized protein</fullName>
    </submittedName>
</protein>
<dbReference type="Proteomes" id="UP001272097">
    <property type="component" value="Unassembled WGS sequence"/>
</dbReference>
<keyword evidence="2" id="KW-1185">Reference proteome</keyword>
<gene>
    <name evidence="1" type="ORF">RFM51_23120</name>
</gene>
<proteinExistence type="predicted"/>
<organism evidence="1 2">
    <name type="scientific">Mesorhizobium australafricanum</name>
    <dbReference type="NCBI Taxonomy" id="3072311"/>
    <lineage>
        <taxon>Bacteria</taxon>
        <taxon>Pseudomonadati</taxon>
        <taxon>Pseudomonadota</taxon>
        <taxon>Alphaproteobacteria</taxon>
        <taxon>Hyphomicrobiales</taxon>
        <taxon>Phyllobacteriaceae</taxon>
        <taxon>Mesorhizobium</taxon>
    </lineage>
</organism>
<sequence length="49" mass="5552">MRPILLIVAAVVVFFVWDGLANKSAYRIALMKTADQVENFQGLVRVSWN</sequence>
<comment type="caution">
    <text evidence="1">The sequence shown here is derived from an EMBL/GenBank/DDBJ whole genome shotgun (WGS) entry which is preliminary data.</text>
</comment>
<name>A0ABU4X4Q6_9HYPH</name>
<evidence type="ECO:0000313" key="1">
    <source>
        <dbReference type="EMBL" id="MDX8442478.1"/>
    </source>
</evidence>
<dbReference type="RefSeq" id="WP_320216477.1">
    <property type="nucleotide sequence ID" value="NZ_JAVIIS010000039.1"/>
</dbReference>
<accession>A0ABU4X4Q6</accession>
<reference evidence="1 2" key="1">
    <citation type="submission" date="2023-08" db="EMBL/GenBank/DDBJ databases">
        <title>Implementing the SeqCode for naming new Mesorhizobium species isolated from Vachellia karroo root nodules.</title>
        <authorList>
            <person name="Van Lill M."/>
        </authorList>
    </citation>
    <scope>NUCLEOTIDE SEQUENCE [LARGE SCALE GENOMIC DNA]</scope>
    <source>
        <strain evidence="1 2">VK3E</strain>
    </source>
</reference>
<dbReference type="EMBL" id="JAVIIS010000039">
    <property type="protein sequence ID" value="MDX8442478.1"/>
    <property type="molecule type" value="Genomic_DNA"/>
</dbReference>